<dbReference type="InterPro" id="IPR003439">
    <property type="entry name" value="ABC_transporter-like_ATP-bd"/>
</dbReference>
<organism evidence="5 6">
    <name type="scientific">Erysipelothrix inopinata</name>
    <dbReference type="NCBI Taxonomy" id="225084"/>
    <lineage>
        <taxon>Bacteria</taxon>
        <taxon>Bacillati</taxon>
        <taxon>Bacillota</taxon>
        <taxon>Erysipelotrichia</taxon>
        <taxon>Erysipelotrichales</taxon>
        <taxon>Erysipelotrichaceae</taxon>
        <taxon>Erysipelothrix</taxon>
    </lineage>
</organism>
<dbReference type="SUPFAM" id="SSF52540">
    <property type="entry name" value="P-loop containing nucleoside triphosphate hydrolases"/>
    <property type="match status" value="1"/>
</dbReference>
<dbReference type="PANTHER" id="PTHR42939">
    <property type="entry name" value="ABC TRANSPORTER ATP-BINDING PROTEIN ALBC-RELATED"/>
    <property type="match status" value="1"/>
</dbReference>
<dbReference type="InterPro" id="IPR051782">
    <property type="entry name" value="ABC_Transporter_VariousFunc"/>
</dbReference>
<proteinExistence type="predicted"/>
<dbReference type="PROSITE" id="PS50893">
    <property type="entry name" value="ABC_TRANSPORTER_2"/>
    <property type="match status" value="1"/>
</dbReference>
<dbReference type="GO" id="GO:0016887">
    <property type="term" value="F:ATP hydrolysis activity"/>
    <property type="evidence" value="ECO:0007669"/>
    <property type="project" value="InterPro"/>
</dbReference>
<dbReference type="CDD" id="cd03230">
    <property type="entry name" value="ABC_DR_subfamily_A"/>
    <property type="match status" value="1"/>
</dbReference>
<dbReference type="Pfam" id="PF00005">
    <property type="entry name" value="ABC_tran"/>
    <property type="match status" value="1"/>
</dbReference>
<dbReference type="EMBL" id="CP060715">
    <property type="protein sequence ID" value="QNN61504.1"/>
    <property type="molecule type" value="Genomic_DNA"/>
</dbReference>
<name>A0A7G9S0X9_9FIRM</name>
<dbReference type="InterPro" id="IPR003593">
    <property type="entry name" value="AAA+_ATPase"/>
</dbReference>
<dbReference type="SMART" id="SM00382">
    <property type="entry name" value="AAA"/>
    <property type="match status" value="1"/>
</dbReference>
<dbReference type="PANTHER" id="PTHR42939:SF1">
    <property type="entry name" value="ABC TRANSPORTER ATP-BINDING PROTEIN ALBC-RELATED"/>
    <property type="match status" value="1"/>
</dbReference>
<dbReference type="KEGG" id="eio:H9L01_03850"/>
<dbReference type="GO" id="GO:0005524">
    <property type="term" value="F:ATP binding"/>
    <property type="evidence" value="ECO:0007669"/>
    <property type="project" value="UniProtKB-KW"/>
</dbReference>
<keyword evidence="3 5" id="KW-0067">ATP-binding</keyword>
<evidence type="ECO:0000256" key="3">
    <source>
        <dbReference type="ARBA" id="ARBA00022840"/>
    </source>
</evidence>
<keyword evidence="6" id="KW-1185">Reference proteome</keyword>
<evidence type="ECO:0000256" key="1">
    <source>
        <dbReference type="ARBA" id="ARBA00022448"/>
    </source>
</evidence>
<evidence type="ECO:0000313" key="6">
    <source>
        <dbReference type="Proteomes" id="UP000515928"/>
    </source>
</evidence>
<reference evidence="5 6" key="1">
    <citation type="submission" date="2020-08" db="EMBL/GenBank/DDBJ databases">
        <title>Genome sequence of Erysipelothrix inopinata DSM 15511T.</title>
        <authorList>
            <person name="Hyun D.-W."/>
            <person name="Bae J.-W."/>
        </authorList>
    </citation>
    <scope>NUCLEOTIDE SEQUENCE [LARGE SCALE GENOMIC DNA]</scope>
    <source>
        <strain evidence="5 6">DSM 15511</strain>
    </source>
</reference>
<dbReference type="Proteomes" id="UP000515928">
    <property type="component" value="Chromosome"/>
</dbReference>
<dbReference type="InterPro" id="IPR027417">
    <property type="entry name" value="P-loop_NTPase"/>
</dbReference>
<feature type="domain" description="ABC transporter" evidence="4">
    <location>
        <begin position="6"/>
        <end position="228"/>
    </location>
</feature>
<evidence type="ECO:0000259" key="4">
    <source>
        <dbReference type="PROSITE" id="PS50893"/>
    </source>
</evidence>
<accession>A0A7G9S0X9</accession>
<evidence type="ECO:0000256" key="2">
    <source>
        <dbReference type="ARBA" id="ARBA00022741"/>
    </source>
</evidence>
<dbReference type="AlphaFoldDB" id="A0A7G9S0X9"/>
<keyword evidence="2" id="KW-0547">Nucleotide-binding</keyword>
<protein>
    <submittedName>
        <fullName evidence="5">ABC transporter ATP-binding protein</fullName>
    </submittedName>
</protein>
<gene>
    <name evidence="5" type="ORF">H9L01_03850</name>
</gene>
<evidence type="ECO:0000313" key="5">
    <source>
        <dbReference type="EMBL" id="QNN61504.1"/>
    </source>
</evidence>
<sequence>MDRNYIELKSLYKRYGSFPVISGVDLKLQGGRIVGLCGPNGAGKTTLIKMIMGLLRDYQGSIRVLGNDIGDKSKLSISYLPDVEYLAPTMTGLKAASLYSDIYPDFDVHTLEDLFMRMNLDATMPVAKMSKGMREKFQLALCLSRKADIYIFDEPIAGVDPASRDSIIDTIINNYTKDSLLIISTHLIADIESVLDEVVFIKDGRILLHENCDDLREARGASINEIFKEEFKW</sequence>
<dbReference type="Gene3D" id="3.40.50.300">
    <property type="entry name" value="P-loop containing nucleotide triphosphate hydrolases"/>
    <property type="match status" value="1"/>
</dbReference>
<dbReference type="RefSeq" id="WP_187534704.1">
    <property type="nucleotide sequence ID" value="NZ_CBCSHU010000013.1"/>
</dbReference>
<keyword evidence="1" id="KW-0813">Transport</keyword>